<comment type="caution">
    <text evidence="6">The sequence shown here is derived from an EMBL/GenBank/DDBJ whole genome shotgun (WGS) entry which is preliminary data.</text>
</comment>
<name>A0A1R3HSU5_9ROSI</name>
<evidence type="ECO:0008006" key="8">
    <source>
        <dbReference type="Google" id="ProtNLM"/>
    </source>
</evidence>
<dbReference type="PANTHER" id="PTHR11877">
    <property type="entry name" value="HYDROXYMETHYLGLUTARYL-COA SYNTHASE"/>
    <property type="match status" value="1"/>
</dbReference>
<evidence type="ECO:0000313" key="6">
    <source>
        <dbReference type="EMBL" id="OMO73324.1"/>
    </source>
</evidence>
<evidence type="ECO:0000313" key="7">
    <source>
        <dbReference type="Proteomes" id="UP000187203"/>
    </source>
</evidence>
<proteinExistence type="inferred from homology"/>
<feature type="active site" description="Acyl-thioester intermediate" evidence="2">
    <location>
        <position position="164"/>
    </location>
</feature>
<dbReference type="EMBL" id="AWUE01019478">
    <property type="protein sequence ID" value="OMO73324.1"/>
    <property type="molecule type" value="Genomic_DNA"/>
</dbReference>
<organism evidence="6 7">
    <name type="scientific">Corchorus olitorius</name>
    <dbReference type="NCBI Taxonomy" id="93759"/>
    <lineage>
        <taxon>Eukaryota</taxon>
        <taxon>Viridiplantae</taxon>
        <taxon>Streptophyta</taxon>
        <taxon>Embryophyta</taxon>
        <taxon>Tracheophyta</taxon>
        <taxon>Spermatophyta</taxon>
        <taxon>Magnoliopsida</taxon>
        <taxon>eudicotyledons</taxon>
        <taxon>Gunneridae</taxon>
        <taxon>Pentapetalae</taxon>
        <taxon>rosids</taxon>
        <taxon>malvids</taxon>
        <taxon>Malvales</taxon>
        <taxon>Malvaceae</taxon>
        <taxon>Grewioideae</taxon>
        <taxon>Apeibeae</taxon>
        <taxon>Corchorus</taxon>
    </lineage>
</organism>
<dbReference type="GO" id="GO:0005783">
    <property type="term" value="C:endoplasmic reticulum"/>
    <property type="evidence" value="ECO:0007669"/>
    <property type="project" value="UniProtKB-ARBA"/>
</dbReference>
<dbReference type="PIRSF" id="PIRSF000451">
    <property type="entry name" value="PKS_III"/>
    <property type="match status" value="1"/>
</dbReference>
<dbReference type="Pfam" id="PF00195">
    <property type="entry name" value="Chal_sti_synt_N"/>
    <property type="match status" value="1"/>
</dbReference>
<dbReference type="CDD" id="cd00831">
    <property type="entry name" value="CHS_like"/>
    <property type="match status" value="1"/>
</dbReference>
<dbReference type="OrthoDB" id="1558779at2759"/>
<accession>A0A1R3HSU5</accession>
<dbReference type="Proteomes" id="UP000187203">
    <property type="component" value="Unassembled WGS sequence"/>
</dbReference>
<keyword evidence="3" id="KW-0808">Transferase</keyword>
<keyword evidence="7" id="KW-1185">Reference proteome</keyword>
<dbReference type="SUPFAM" id="SSF53901">
    <property type="entry name" value="Thiolase-like"/>
    <property type="match status" value="2"/>
</dbReference>
<protein>
    <recommendedName>
        <fullName evidence="8">Chalcone synthase</fullName>
    </recommendedName>
</protein>
<dbReference type="InterPro" id="IPR011141">
    <property type="entry name" value="Polyketide_synthase_type-III"/>
</dbReference>
<dbReference type="PANTHER" id="PTHR11877:SF57">
    <property type="entry name" value="CHALCONE SYNTHASE"/>
    <property type="match status" value="1"/>
</dbReference>
<dbReference type="GO" id="GO:0030639">
    <property type="term" value="P:polyketide biosynthetic process"/>
    <property type="evidence" value="ECO:0007669"/>
    <property type="project" value="TreeGrafter"/>
</dbReference>
<evidence type="ECO:0000256" key="3">
    <source>
        <dbReference type="RuleBase" id="RU003633"/>
    </source>
</evidence>
<dbReference type="InterPro" id="IPR001099">
    <property type="entry name" value="Chalcone/stilbene_synt_N"/>
</dbReference>
<dbReference type="GO" id="GO:0016747">
    <property type="term" value="F:acyltransferase activity, transferring groups other than amino-acyl groups"/>
    <property type="evidence" value="ECO:0007669"/>
    <property type="project" value="InterPro"/>
</dbReference>
<dbReference type="InterPro" id="IPR012328">
    <property type="entry name" value="Chalcone/stilbene_synt_C"/>
</dbReference>
<comment type="similarity">
    <text evidence="1 3">Belongs to the thiolase-like superfamily. Chalcone/stilbene synthases family.</text>
</comment>
<dbReference type="Pfam" id="PF02797">
    <property type="entry name" value="Chal_sti_synt_C"/>
    <property type="match status" value="1"/>
</dbReference>
<dbReference type="Gene3D" id="3.40.47.10">
    <property type="match status" value="2"/>
</dbReference>
<keyword evidence="3" id="KW-0012">Acyltransferase</keyword>
<feature type="domain" description="Chalcone/stilbene synthase C-terminal" evidence="5">
    <location>
        <begin position="239"/>
        <end position="387"/>
    </location>
</feature>
<dbReference type="AlphaFoldDB" id="A0A1R3HSU5"/>
<dbReference type="STRING" id="93759.A0A1R3HSU5"/>
<dbReference type="FunFam" id="3.40.47.10:FF:000025">
    <property type="entry name" value="Chalcone synthase 2"/>
    <property type="match status" value="1"/>
</dbReference>
<dbReference type="InterPro" id="IPR016039">
    <property type="entry name" value="Thiolase-like"/>
</dbReference>
<evidence type="ECO:0000259" key="5">
    <source>
        <dbReference type="Pfam" id="PF02797"/>
    </source>
</evidence>
<gene>
    <name evidence="6" type="ORF">COLO4_27162</name>
</gene>
<sequence length="396" mass="43934">MASSIENMSQETRQGVATILAIGTANPPNCFCQSEYPDFYFQLTNSQHMTQLKQKFQRICERSAIQKRYMHLSEDMIKGNPNLSIYRAPSLDVRQEILITEVPKLGKEAALKAIKEWGQPLSNITHLIFCTSCCATAPTADYHFANLIGLKHSIQKFFIYGQGCYAAGTALRLSKDLVENNVDSRVLIVCSELMLSCFHAPSETHLDILVGSAIFSDGAAALIVGANLDTNKNERPLFEIISANQTVIPDSETMMHGKICEMGINYYISKELPKCIANNIEQCLIEMFTPFGINDWNTLFYVVHNGGPTILRGIEEKLGLDKDKLEASWHVLREYGNMWSPSVLFALDEMRKMSIKQGKSTTGQGLEWGVLLALGPGLTVETIGLRSCVVAGYASE</sequence>
<evidence type="ECO:0000256" key="2">
    <source>
        <dbReference type="PIRSR" id="PIRSR000451-1"/>
    </source>
</evidence>
<feature type="domain" description="Chalcone/stilbene synthase N-terminal" evidence="4">
    <location>
        <begin position="10"/>
        <end position="227"/>
    </location>
</feature>
<reference evidence="7" key="1">
    <citation type="submission" date="2013-09" db="EMBL/GenBank/DDBJ databases">
        <title>Corchorus olitorius genome sequencing.</title>
        <authorList>
            <person name="Alam M."/>
            <person name="Haque M.S."/>
            <person name="Islam M.S."/>
            <person name="Emdad E.M."/>
            <person name="Islam M.M."/>
            <person name="Ahmed B."/>
            <person name="Halim A."/>
            <person name="Hossen Q.M.M."/>
            <person name="Hossain M.Z."/>
            <person name="Ahmed R."/>
            <person name="Khan M.M."/>
            <person name="Islam R."/>
            <person name="Rashid M.M."/>
            <person name="Khan S.A."/>
            <person name="Rahman M.S."/>
            <person name="Alam M."/>
            <person name="Yahiya A.S."/>
            <person name="Khan M.S."/>
            <person name="Azam M.S."/>
            <person name="Haque T."/>
            <person name="Lashkar M.Z.H."/>
            <person name="Akhand A.I."/>
            <person name="Morshed G."/>
            <person name="Roy S."/>
            <person name="Uddin K.S."/>
            <person name="Rabeya T."/>
            <person name="Hossain A.S."/>
            <person name="Chowdhury A."/>
            <person name="Snigdha A.R."/>
            <person name="Mortoza M.S."/>
            <person name="Matin S.A."/>
            <person name="Hoque S.M.E."/>
            <person name="Islam M.K."/>
            <person name="Roy D.K."/>
            <person name="Haider R."/>
            <person name="Moosa M.M."/>
            <person name="Elias S.M."/>
            <person name="Hasan A.M."/>
            <person name="Jahan S."/>
            <person name="Shafiuddin M."/>
            <person name="Mahmood N."/>
            <person name="Shommy N.S."/>
        </authorList>
    </citation>
    <scope>NUCLEOTIDE SEQUENCE [LARGE SCALE GENOMIC DNA]</scope>
    <source>
        <strain evidence="7">cv. O-4</strain>
    </source>
</reference>
<evidence type="ECO:0000259" key="4">
    <source>
        <dbReference type="Pfam" id="PF00195"/>
    </source>
</evidence>
<dbReference type="FunFam" id="3.40.47.10:FF:000014">
    <property type="entry name" value="Chalcone synthase 1"/>
    <property type="match status" value="1"/>
</dbReference>
<evidence type="ECO:0000256" key="1">
    <source>
        <dbReference type="ARBA" id="ARBA00005531"/>
    </source>
</evidence>